<dbReference type="EMBL" id="AEJF01000075">
    <property type="protein sequence ID" value="KLU26173.1"/>
    <property type="molecule type" value="Genomic_DNA"/>
</dbReference>
<accession>A0A0J1G1X7</accession>
<feature type="compositionally biased region" description="Polar residues" evidence="1">
    <location>
        <begin position="143"/>
        <end position="166"/>
    </location>
</feature>
<evidence type="ECO:0000256" key="1">
    <source>
        <dbReference type="SAM" id="MobiDB-lite"/>
    </source>
</evidence>
<keyword evidence="2" id="KW-0812">Transmembrane</keyword>
<dbReference type="Proteomes" id="UP000035963">
    <property type="component" value="Unassembled WGS sequence"/>
</dbReference>
<dbReference type="PATRIC" id="fig|908627.4.peg.2259"/>
<proteinExistence type="predicted"/>
<sequence length="284" mass="30652">MRLLESIDHTAWATCQRCGNTCSGGQRCSRCGQTPTLLQRLASFSNFSNGKKGGSRAILRRTRSRGAYPGLAETALLFDQERRRRMTRIALACAICAVAVATYFFAAPHLAGIGLHPRADDAHILVAGPVIKSGAAAAPGTNVLPTQSSQLNSGRNADTKSVTNENARTQNPDVSEFYRSLQSRNLFVAHRRLAGMSENGKGPGQLEQMHADLASREHMRDEYMQRARHCRDVDDWQCVSENATQASAIDASSVQAKRLVALAAKEMGNGSGGLHRGRAIGHPA</sequence>
<feature type="region of interest" description="Disordered" evidence="1">
    <location>
        <begin position="137"/>
        <end position="166"/>
    </location>
</feature>
<protein>
    <submittedName>
        <fullName evidence="3">Uncharacterized protein</fullName>
    </submittedName>
</protein>
<keyword evidence="2" id="KW-0472">Membrane</keyword>
<name>A0A0J1G1X7_9BURK</name>
<dbReference type="AlphaFoldDB" id="A0A0J1G1X7"/>
<feature type="transmembrane region" description="Helical" evidence="2">
    <location>
        <begin position="89"/>
        <end position="106"/>
    </location>
</feature>
<evidence type="ECO:0000313" key="3">
    <source>
        <dbReference type="EMBL" id="KLU26173.1"/>
    </source>
</evidence>
<gene>
    <name evidence="3" type="ORF">EOS_10225</name>
</gene>
<evidence type="ECO:0000256" key="2">
    <source>
        <dbReference type="SAM" id="Phobius"/>
    </source>
</evidence>
<keyword evidence="4" id="KW-1185">Reference proteome</keyword>
<organism evidence="3 4">
    <name type="scientific">Caballeronia mineralivorans PML1(12)</name>
    <dbReference type="NCBI Taxonomy" id="908627"/>
    <lineage>
        <taxon>Bacteria</taxon>
        <taxon>Pseudomonadati</taxon>
        <taxon>Pseudomonadota</taxon>
        <taxon>Betaproteobacteria</taxon>
        <taxon>Burkholderiales</taxon>
        <taxon>Burkholderiaceae</taxon>
        <taxon>Caballeronia</taxon>
    </lineage>
</organism>
<evidence type="ECO:0000313" key="4">
    <source>
        <dbReference type="Proteomes" id="UP000035963"/>
    </source>
</evidence>
<reference evidence="3 4" key="1">
    <citation type="journal article" date="2015" name="Genome Announc.">
        <title>Draft Genome Sequence of Burkholderia sp. Strain PML1(12), an Ectomycorrhizosphere-Inhabiting Bacterium with Effective Mineral-Weathering Ability.</title>
        <authorList>
            <person name="Uroz S."/>
            <person name="Oger P."/>
        </authorList>
    </citation>
    <scope>NUCLEOTIDE SEQUENCE [LARGE SCALE GENOMIC DNA]</scope>
    <source>
        <strain evidence="4">PML1(12)</strain>
    </source>
</reference>
<comment type="caution">
    <text evidence="3">The sequence shown here is derived from an EMBL/GenBank/DDBJ whole genome shotgun (WGS) entry which is preliminary data.</text>
</comment>
<keyword evidence="2" id="KW-1133">Transmembrane helix</keyword>